<keyword evidence="2" id="KW-1185">Reference proteome</keyword>
<comment type="caution">
    <text evidence="1">The sequence shown here is derived from an EMBL/GenBank/DDBJ whole genome shotgun (WGS) entry which is preliminary data.</text>
</comment>
<accession>A0AAV5J5F7</accession>
<sequence>MLEPSGFPAAHACWSRPVLPPSMTLSDQATLGSILQILVGAR</sequence>
<gene>
    <name evidence="1" type="ORF">SLEP1_g19599</name>
</gene>
<evidence type="ECO:0000313" key="2">
    <source>
        <dbReference type="Proteomes" id="UP001054252"/>
    </source>
</evidence>
<organism evidence="1 2">
    <name type="scientific">Rubroshorea leprosula</name>
    <dbReference type="NCBI Taxonomy" id="152421"/>
    <lineage>
        <taxon>Eukaryota</taxon>
        <taxon>Viridiplantae</taxon>
        <taxon>Streptophyta</taxon>
        <taxon>Embryophyta</taxon>
        <taxon>Tracheophyta</taxon>
        <taxon>Spermatophyta</taxon>
        <taxon>Magnoliopsida</taxon>
        <taxon>eudicotyledons</taxon>
        <taxon>Gunneridae</taxon>
        <taxon>Pentapetalae</taxon>
        <taxon>rosids</taxon>
        <taxon>malvids</taxon>
        <taxon>Malvales</taxon>
        <taxon>Dipterocarpaceae</taxon>
        <taxon>Rubroshorea</taxon>
    </lineage>
</organism>
<name>A0AAV5J5F7_9ROSI</name>
<dbReference type="AlphaFoldDB" id="A0AAV5J5F7"/>
<dbReference type="Proteomes" id="UP001054252">
    <property type="component" value="Unassembled WGS sequence"/>
</dbReference>
<evidence type="ECO:0000313" key="1">
    <source>
        <dbReference type="EMBL" id="GKV07896.1"/>
    </source>
</evidence>
<protein>
    <submittedName>
        <fullName evidence="1">Uncharacterized protein</fullName>
    </submittedName>
</protein>
<dbReference type="EMBL" id="BPVZ01000028">
    <property type="protein sequence ID" value="GKV07896.1"/>
    <property type="molecule type" value="Genomic_DNA"/>
</dbReference>
<proteinExistence type="predicted"/>
<reference evidence="1 2" key="1">
    <citation type="journal article" date="2021" name="Commun. Biol.">
        <title>The genome of Shorea leprosula (Dipterocarpaceae) highlights the ecological relevance of drought in aseasonal tropical rainforests.</title>
        <authorList>
            <person name="Ng K.K.S."/>
            <person name="Kobayashi M.J."/>
            <person name="Fawcett J.A."/>
            <person name="Hatakeyama M."/>
            <person name="Paape T."/>
            <person name="Ng C.H."/>
            <person name="Ang C.C."/>
            <person name="Tnah L.H."/>
            <person name="Lee C.T."/>
            <person name="Nishiyama T."/>
            <person name="Sese J."/>
            <person name="O'Brien M.J."/>
            <person name="Copetti D."/>
            <person name="Mohd Noor M.I."/>
            <person name="Ong R.C."/>
            <person name="Putra M."/>
            <person name="Sireger I.Z."/>
            <person name="Indrioko S."/>
            <person name="Kosugi Y."/>
            <person name="Izuno A."/>
            <person name="Isagi Y."/>
            <person name="Lee S.L."/>
            <person name="Shimizu K.K."/>
        </authorList>
    </citation>
    <scope>NUCLEOTIDE SEQUENCE [LARGE SCALE GENOMIC DNA]</scope>
    <source>
        <strain evidence="1">214</strain>
    </source>
</reference>